<feature type="chain" id="PRO_5039712669" evidence="6">
    <location>
        <begin position="24"/>
        <end position="309"/>
    </location>
</feature>
<evidence type="ECO:0000313" key="8">
    <source>
        <dbReference type="EMBL" id="AND38439.1"/>
    </source>
</evidence>
<dbReference type="GO" id="GO:0005886">
    <property type="term" value="C:plasma membrane"/>
    <property type="evidence" value="ECO:0007669"/>
    <property type="project" value="UniProtKB-SubCell"/>
</dbReference>
<dbReference type="PANTHER" id="PTHR30532:SF26">
    <property type="entry name" value="IRON(3+)-HYDROXAMATE-BINDING PROTEIN FHUD"/>
    <property type="match status" value="1"/>
</dbReference>
<feature type="signal peptide" evidence="6">
    <location>
        <begin position="1"/>
        <end position="23"/>
    </location>
</feature>
<evidence type="ECO:0000313" key="9">
    <source>
        <dbReference type="Proteomes" id="UP000077856"/>
    </source>
</evidence>
<dbReference type="InterPro" id="IPR051313">
    <property type="entry name" value="Bact_iron-sidero_bind"/>
</dbReference>
<dbReference type="Pfam" id="PF01497">
    <property type="entry name" value="Peripla_BP_2"/>
    <property type="match status" value="1"/>
</dbReference>
<organism evidence="8 9">
    <name type="scientific">Cytobacillus oceanisediminis 2691</name>
    <dbReference type="NCBI Taxonomy" id="1196031"/>
    <lineage>
        <taxon>Bacteria</taxon>
        <taxon>Bacillati</taxon>
        <taxon>Bacillota</taxon>
        <taxon>Bacilli</taxon>
        <taxon>Bacillales</taxon>
        <taxon>Bacillaceae</taxon>
        <taxon>Cytobacillus</taxon>
    </lineage>
</organism>
<dbReference type="SUPFAM" id="SSF53807">
    <property type="entry name" value="Helical backbone' metal receptor"/>
    <property type="match status" value="1"/>
</dbReference>
<keyword evidence="3" id="KW-0813">Transport</keyword>
<proteinExistence type="inferred from homology"/>
<dbReference type="PROSITE" id="PS50983">
    <property type="entry name" value="FE_B12_PBP"/>
    <property type="match status" value="1"/>
</dbReference>
<evidence type="ECO:0000256" key="5">
    <source>
        <dbReference type="SAM" id="MobiDB-lite"/>
    </source>
</evidence>
<reference evidence="8 9" key="1">
    <citation type="submission" date="2016-04" db="EMBL/GenBank/DDBJ databases">
        <title>Complete genome sequence of Bacillus oceanisediminis strain 2691.</title>
        <authorList>
            <person name="Jeong H."/>
            <person name="Kim H.J."/>
            <person name="Lee D.-W."/>
        </authorList>
    </citation>
    <scope>NUCLEOTIDE SEQUENCE [LARGE SCALE GENOMIC DNA]</scope>
    <source>
        <strain evidence="8 9">2691</strain>
    </source>
</reference>
<comment type="similarity">
    <text evidence="2">Belongs to the bacterial solute-binding protein 8 family.</text>
</comment>
<feature type="region of interest" description="Disordered" evidence="5">
    <location>
        <begin position="24"/>
        <end position="47"/>
    </location>
</feature>
<evidence type="ECO:0000259" key="7">
    <source>
        <dbReference type="PROSITE" id="PS50983"/>
    </source>
</evidence>
<dbReference type="RefSeq" id="WP_019379365.1">
    <property type="nucleotide sequence ID" value="NZ_CP015506.1"/>
</dbReference>
<dbReference type="Gene3D" id="3.40.50.1980">
    <property type="entry name" value="Nitrogenase molybdenum iron protein domain"/>
    <property type="match status" value="2"/>
</dbReference>
<dbReference type="KEGG" id="bon:A361_04670"/>
<dbReference type="AlphaFoldDB" id="A0A160M7D3"/>
<evidence type="ECO:0000256" key="1">
    <source>
        <dbReference type="ARBA" id="ARBA00004193"/>
    </source>
</evidence>
<dbReference type="GO" id="GO:0030288">
    <property type="term" value="C:outer membrane-bounded periplasmic space"/>
    <property type="evidence" value="ECO:0007669"/>
    <property type="project" value="TreeGrafter"/>
</dbReference>
<feature type="compositionally biased region" description="Polar residues" evidence="5">
    <location>
        <begin position="26"/>
        <end position="39"/>
    </location>
</feature>
<feature type="domain" description="Fe/B12 periplasmic-binding" evidence="7">
    <location>
        <begin position="56"/>
        <end position="309"/>
    </location>
</feature>
<protein>
    <submittedName>
        <fullName evidence="8">ABC transporter substrate-binding protein</fullName>
    </submittedName>
</protein>
<dbReference type="Proteomes" id="UP000077856">
    <property type="component" value="Chromosome"/>
</dbReference>
<dbReference type="STRING" id="1196031.A361_04670"/>
<gene>
    <name evidence="8" type="ORF">A361_04670</name>
</gene>
<accession>A0A160M7D3</accession>
<evidence type="ECO:0000256" key="2">
    <source>
        <dbReference type="ARBA" id="ARBA00008814"/>
    </source>
</evidence>
<dbReference type="EMBL" id="CP015506">
    <property type="protein sequence ID" value="AND38439.1"/>
    <property type="molecule type" value="Genomic_DNA"/>
</dbReference>
<dbReference type="eggNOG" id="COG0614">
    <property type="taxonomic scope" value="Bacteria"/>
</dbReference>
<dbReference type="PANTHER" id="PTHR30532">
    <property type="entry name" value="IRON III DICITRATE-BINDING PERIPLASMIC PROTEIN"/>
    <property type="match status" value="1"/>
</dbReference>
<name>A0A160M7D3_9BACI</name>
<dbReference type="CDD" id="cd01138">
    <property type="entry name" value="FeuA"/>
    <property type="match status" value="1"/>
</dbReference>
<dbReference type="GO" id="GO:1901678">
    <property type="term" value="P:iron coordination entity transport"/>
    <property type="evidence" value="ECO:0007669"/>
    <property type="project" value="UniProtKB-ARBA"/>
</dbReference>
<evidence type="ECO:0000256" key="4">
    <source>
        <dbReference type="ARBA" id="ARBA00022729"/>
    </source>
</evidence>
<evidence type="ECO:0000256" key="3">
    <source>
        <dbReference type="ARBA" id="ARBA00022448"/>
    </source>
</evidence>
<comment type="subcellular location">
    <subcellularLocation>
        <location evidence="1">Cell membrane</location>
        <topology evidence="1">Lipid-anchor</topology>
    </subcellularLocation>
</comment>
<keyword evidence="4 6" id="KW-0732">Signal</keyword>
<dbReference type="PROSITE" id="PS51257">
    <property type="entry name" value="PROKAR_LIPOPROTEIN"/>
    <property type="match status" value="1"/>
</dbReference>
<dbReference type="InterPro" id="IPR002491">
    <property type="entry name" value="ABC_transptr_periplasmic_BD"/>
</dbReference>
<sequence length="309" mass="34147">MKKTKFILIVITLLLACTLSACGESSGKTSGASADSGTRTYHGEDGDVQVPAKPKRVAVLAHIYVGNVLKLGITPVAVNEWVKGNKFFGDKLENTEVVAEGSIEKLIELEPDLIIAFSSDKNLKKYSEIAPTVALTNTEYDYLQQHIEIGKIVGKENEAEKWVEEWTEKAKEEKEKVRAAIGEDVTVTVLETMGKETYIYGKNWGRGTEIIYQALGIQAPDKVEKDVFGPGYKSISTELIPEYAGDIMFVGTGDETGKGSFMDTSVWQEIPAVQNNKVIEFDSESFWFNDAISLENQLEFIVNELTKGK</sequence>
<evidence type="ECO:0000256" key="6">
    <source>
        <dbReference type="SAM" id="SignalP"/>
    </source>
</evidence>